<dbReference type="PRINTS" id="PR00344">
    <property type="entry name" value="BCTRLSENSOR"/>
</dbReference>
<dbReference type="Pfam" id="PF00672">
    <property type="entry name" value="HAMP"/>
    <property type="match status" value="1"/>
</dbReference>
<dbReference type="Pfam" id="PF02518">
    <property type="entry name" value="HATPase_c"/>
    <property type="match status" value="1"/>
</dbReference>
<keyword evidence="8" id="KW-0418">Kinase</keyword>
<keyword evidence="6" id="KW-0808">Transferase</keyword>
<protein>
    <recommendedName>
        <fullName evidence="3">histidine kinase</fullName>
        <ecNumber evidence="3">2.7.13.3</ecNumber>
    </recommendedName>
</protein>
<comment type="catalytic activity">
    <reaction evidence="1">
        <text>ATP + protein L-histidine = ADP + protein N-phospho-L-histidine.</text>
        <dbReference type="EC" id="2.7.13.3"/>
    </reaction>
</comment>
<dbReference type="Proteomes" id="UP001378242">
    <property type="component" value="Unassembled WGS sequence"/>
</dbReference>
<dbReference type="InterPro" id="IPR003660">
    <property type="entry name" value="HAMP_dom"/>
</dbReference>
<evidence type="ECO:0000259" key="14">
    <source>
        <dbReference type="PROSITE" id="PS50109"/>
    </source>
</evidence>
<evidence type="ECO:0000256" key="5">
    <source>
        <dbReference type="ARBA" id="ARBA00022553"/>
    </source>
</evidence>
<evidence type="ECO:0000256" key="13">
    <source>
        <dbReference type="SAM" id="Phobius"/>
    </source>
</evidence>
<accession>A0ABU9GGV3</accession>
<feature type="region of interest" description="Disordered" evidence="12">
    <location>
        <begin position="530"/>
        <end position="554"/>
    </location>
</feature>
<evidence type="ECO:0000256" key="1">
    <source>
        <dbReference type="ARBA" id="ARBA00000085"/>
    </source>
</evidence>
<dbReference type="SUPFAM" id="SSF47384">
    <property type="entry name" value="Homodimeric domain of signal transducing histidine kinase"/>
    <property type="match status" value="1"/>
</dbReference>
<dbReference type="EMBL" id="JBAKAP010000006">
    <property type="protein sequence ID" value="MEL0616727.1"/>
    <property type="molecule type" value="Genomic_DNA"/>
</dbReference>
<dbReference type="SUPFAM" id="SSF103190">
    <property type="entry name" value="Sensory domain-like"/>
    <property type="match status" value="1"/>
</dbReference>
<evidence type="ECO:0000256" key="8">
    <source>
        <dbReference type="ARBA" id="ARBA00022777"/>
    </source>
</evidence>
<keyword evidence="5" id="KW-0597">Phosphoprotein</keyword>
<evidence type="ECO:0000313" key="16">
    <source>
        <dbReference type="EMBL" id="MEL0616727.1"/>
    </source>
</evidence>
<proteinExistence type="predicted"/>
<dbReference type="PANTHER" id="PTHR43065">
    <property type="entry name" value="SENSOR HISTIDINE KINASE"/>
    <property type="match status" value="1"/>
</dbReference>
<dbReference type="EC" id="2.7.13.3" evidence="3"/>
<dbReference type="SMART" id="SM00304">
    <property type="entry name" value="HAMP"/>
    <property type="match status" value="1"/>
</dbReference>
<keyword evidence="9 13" id="KW-1133">Transmembrane helix</keyword>
<name>A0ABU9GGV3_COBMA</name>
<dbReference type="PROSITE" id="PS50109">
    <property type="entry name" value="HIS_KIN"/>
    <property type="match status" value="1"/>
</dbReference>
<dbReference type="PROSITE" id="PS50885">
    <property type="entry name" value="HAMP"/>
    <property type="match status" value="1"/>
</dbReference>
<dbReference type="InterPro" id="IPR005467">
    <property type="entry name" value="His_kinase_dom"/>
</dbReference>
<feature type="domain" description="Histidine kinase" evidence="14">
    <location>
        <begin position="473"/>
        <end position="728"/>
    </location>
</feature>
<evidence type="ECO:0000256" key="7">
    <source>
        <dbReference type="ARBA" id="ARBA00022692"/>
    </source>
</evidence>
<evidence type="ECO:0000313" key="17">
    <source>
        <dbReference type="Proteomes" id="UP001378242"/>
    </source>
</evidence>
<dbReference type="SMART" id="SM00388">
    <property type="entry name" value="HisKA"/>
    <property type="match status" value="1"/>
</dbReference>
<sequence length="753" mass="82890">MIQRLRHYLAGSLRRRLLVLTLAPLLLLLLALVGLTAYWTTAYTDRQLYMNVRSDLDVASRTLQRQHQRLRDGLETLRRNLRQSTTLPGPSSPSTETLAPRLKALRETLNADWLRWLPAEQLGQTPGVAALVPRLRQGESLDGLDMLSADSLASLDPLLAERARLALRRTPHAQPSARREETRGMLLRALVPIMDARGTLVGVLDAGRLLNRDPNLVDEIRDLLYGPGTLPLDGTGTITLFLDDVRIATNVTDSTGERALGTQASLEVTRQVIGEGQRYVNRAFVVRDWFVAAYAPLDSLDGQRIGMIYAGYPQAPYVRLYRETLVHISLVLLAVSLLGVLLVWGGVERLMRPIRQIRHVVHAVRDAPSSDGLRIGPLASLGPEQRRGDELDELAQEFDTMLARLEAHRSEIQAAANTLEAQVEDRTRDLSAQTNTLRERSQALEEHVRLLREARAKLLTREKLAALGELTAGIGHEINNPAAVILGHVELIEVILGDQADPVREEIATIIHQVERIRALVDNLRQYARDPHQASHDGAQAELPDLPGETLPTTLSPPNLSQIHPDEAIHSVEVLVRHALDHHGHRLTHELSATRQIEADRAQLTQVLVNLLINAIEMAPGPDTLCITSADRDATLAGVEEDHSPVMTGVPGGEVVAGIEIRIIDHGNGVPEHLRERIFIPFFTTRANGSGIGLSVSSGLITQLGGRLWLEETPGGGATFCLWLPCIARRHHEDNQGRHLLETLSAGGSSRAS</sequence>
<keyword evidence="11" id="KW-0175">Coiled coil</keyword>
<dbReference type="Gene3D" id="3.30.565.10">
    <property type="entry name" value="Histidine kinase-like ATPase, C-terminal domain"/>
    <property type="match status" value="1"/>
</dbReference>
<evidence type="ECO:0000256" key="3">
    <source>
        <dbReference type="ARBA" id="ARBA00012438"/>
    </source>
</evidence>
<evidence type="ECO:0000256" key="10">
    <source>
        <dbReference type="ARBA" id="ARBA00023136"/>
    </source>
</evidence>
<dbReference type="InterPro" id="IPR036097">
    <property type="entry name" value="HisK_dim/P_sf"/>
</dbReference>
<evidence type="ECO:0000256" key="4">
    <source>
        <dbReference type="ARBA" id="ARBA00022475"/>
    </source>
</evidence>
<comment type="caution">
    <text evidence="16">The sequence shown here is derived from an EMBL/GenBank/DDBJ whole genome shotgun (WGS) entry which is preliminary data.</text>
</comment>
<dbReference type="PANTHER" id="PTHR43065:SF22">
    <property type="entry name" value="HISTIDINE KINASE"/>
    <property type="match status" value="1"/>
</dbReference>
<evidence type="ECO:0000256" key="11">
    <source>
        <dbReference type="SAM" id="Coils"/>
    </source>
</evidence>
<dbReference type="CDD" id="cd00082">
    <property type="entry name" value="HisKA"/>
    <property type="match status" value="1"/>
</dbReference>
<dbReference type="Gene3D" id="1.10.287.130">
    <property type="match status" value="1"/>
</dbReference>
<feature type="domain" description="HAMP" evidence="15">
    <location>
        <begin position="348"/>
        <end position="410"/>
    </location>
</feature>
<organism evidence="16 17">
    <name type="scientific">Cobetia marina</name>
    <name type="common">Deleya marina</name>
    <dbReference type="NCBI Taxonomy" id="28258"/>
    <lineage>
        <taxon>Bacteria</taxon>
        <taxon>Pseudomonadati</taxon>
        <taxon>Pseudomonadota</taxon>
        <taxon>Gammaproteobacteria</taxon>
        <taxon>Oceanospirillales</taxon>
        <taxon>Halomonadaceae</taxon>
        <taxon>Cobetia</taxon>
    </lineage>
</organism>
<feature type="coiled-coil region" evidence="11">
    <location>
        <begin position="391"/>
        <end position="425"/>
    </location>
</feature>
<feature type="transmembrane region" description="Helical" evidence="13">
    <location>
        <begin position="325"/>
        <end position="347"/>
    </location>
</feature>
<dbReference type="CDD" id="cd06225">
    <property type="entry name" value="HAMP"/>
    <property type="match status" value="1"/>
</dbReference>
<dbReference type="InterPro" id="IPR029151">
    <property type="entry name" value="Sensor-like_sf"/>
</dbReference>
<evidence type="ECO:0000256" key="9">
    <source>
        <dbReference type="ARBA" id="ARBA00022989"/>
    </source>
</evidence>
<evidence type="ECO:0000256" key="12">
    <source>
        <dbReference type="SAM" id="MobiDB-lite"/>
    </source>
</evidence>
<keyword evidence="17" id="KW-1185">Reference proteome</keyword>
<dbReference type="InterPro" id="IPR003661">
    <property type="entry name" value="HisK_dim/P_dom"/>
</dbReference>
<comment type="subcellular location">
    <subcellularLocation>
        <location evidence="2">Cell membrane</location>
        <topology evidence="2">Multi-pass membrane protein</topology>
    </subcellularLocation>
</comment>
<dbReference type="SMART" id="SM00387">
    <property type="entry name" value="HATPase_c"/>
    <property type="match status" value="1"/>
</dbReference>
<keyword evidence="4" id="KW-1003">Cell membrane</keyword>
<evidence type="ECO:0000259" key="15">
    <source>
        <dbReference type="PROSITE" id="PS50885"/>
    </source>
</evidence>
<dbReference type="InterPro" id="IPR003594">
    <property type="entry name" value="HATPase_dom"/>
</dbReference>
<keyword evidence="10 13" id="KW-0472">Membrane</keyword>
<evidence type="ECO:0000256" key="6">
    <source>
        <dbReference type="ARBA" id="ARBA00022679"/>
    </source>
</evidence>
<evidence type="ECO:0000256" key="2">
    <source>
        <dbReference type="ARBA" id="ARBA00004651"/>
    </source>
</evidence>
<dbReference type="Pfam" id="PF00512">
    <property type="entry name" value="HisKA"/>
    <property type="match status" value="1"/>
</dbReference>
<dbReference type="Gene3D" id="6.10.340.10">
    <property type="match status" value="1"/>
</dbReference>
<dbReference type="InterPro" id="IPR036890">
    <property type="entry name" value="HATPase_C_sf"/>
</dbReference>
<dbReference type="RefSeq" id="WP_341542302.1">
    <property type="nucleotide sequence ID" value="NZ_JBAKAP010000006.1"/>
</dbReference>
<reference evidence="16 17" key="1">
    <citation type="submission" date="2024-02" db="EMBL/GenBank/DDBJ databases">
        <title>Bacteria isolated from the canopy kelp, Nereocystis luetkeana.</title>
        <authorList>
            <person name="Pfister C.A."/>
            <person name="Younker I.T."/>
            <person name="Light S.H."/>
        </authorList>
    </citation>
    <scope>NUCLEOTIDE SEQUENCE [LARGE SCALE GENOMIC DNA]</scope>
    <source>
        <strain evidence="16 17">TI.5.07</strain>
    </source>
</reference>
<dbReference type="InterPro" id="IPR004358">
    <property type="entry name" value="Sig_transdc_His_kin-like_C"/>
</dbReference>
<dbReference type="Pfam" id="PF17202">
    <property type="entry name" value="sCache_3_3"/>
    <property type="match status" value="1"/>
</dbReference>
<keyword evidence="7 13" id="KW-0812">Transmembrane</keyword>
<gene>
    <name evidence="16" type="ORF">V6243_07755</name>
</gene>
<dbReference type="InterPro" id="IPR033463">
    <property type="entry name" value="sCache_3"/>
</dbReference>
<dbReference type="SUPFAM" id="SSF55874">
    <property type="entry name" value="ATPase domain of HSP90 chaperone/DNA topoisomerase II/histidine kinase"/>
    <property type="match status" value="1"/>
</dbReference>